<reference evidence="7 8" key="1">
    <citation type="submission" date="2016-05" db="EMBL/GenBank/DDBJ databases">
        <title>Compelete Genome Sequence of Bacteriochlorophyll-Synthesizing Bacterium Porphyrobacter neustonensis DSM 9434.</title>
        <authorList>
            <person name="Shi X.-L."/>
            <person name="Wu Y.-H."/>
            <person name="Cheng H."/>
            <person name="Xu L."/>
            <person name="Zhang X.-Q."/>
            <person name="Wang C.-S."/>
            <person name="Xu X.-W."/>
        </authorList>
    </citation>
    <scope>NUCLEOTIDE SEQUENCE [LARGE SCALE GENOMIC DNA]</scope>
    <source>
        <strain evidence="7 8">DSM 9434</strain>
    </source>
</reference>
<evidence type="ECO:0000259" key="5">
    <source>
        <dbReference type="Pfam" id="PF03668"/>
    </source>
</evidence>
<dbReference type="HAMAP" id="MF_00636">
    <property type="entry name" value="RapZ_like"/>
    <property type="match status" value="1"/>
</dbReference>
<sequence length="307" mass="33470">MIDAAPSPAPPSVRPLLLVTGLAGAGKSTALAVLEDLGWETIDNFPVRMLKSLVTTPDDAHAPLAIGFDSRTRGFVPAEIIALVKELSERPDLALTSLFLDCAGGELERRFNETRRRHPMADGRAVQEGIAAERELLEPLRRWAEVLIDTSLMTSNDLQTRMRELFAPADAAAALTVTISSFGFARGMPPLADLVFDMRFLDNPHWIPGLREQTGQDRAVGEHIARDPAFAEAFARIRDLLLLLLPRYGAQGKPYVHIAFGCTGGRHRSVYTAETMADALRAAGFSPTVRHRNLGSRTADAIEGNAR</sequence>
<evidence type="ECO:0000313" key="7">
    <source>
        <dbReference type="EMBL" id="ANK13106.1"/>
    </source>
</evidence>
<dbReference type="Pfam" id="PF03668">
    <property type="entry name" value="RapZ-like_N"/>
    <property type="match status" value="1"/>
</dbReference>
<name>A0A192D4Z6_9SPHN</name>
<dbReference type="OrthoDB" id="9784461at2"/>
<keyword evidence="8" id="KW-1185">Reference proteome</keyword>
<dbReference type="InterPro" id="IPR005337">
    <property type="entry name" value="RapZ-like"/>
</dbReference>
<proteinExistence type="inferred from homology"/>
<protein>
    <submittedName>
        <fullName evidence="7">RNase adaptor protein RapZ</fullName>
    </submittedName>
</protein>
<dbReference type="AlphaFoldDB" id="A0A192D4Z6"/>
<dbReference type="Pfam" id="PF22740">
    <property type="entry name" value="PapZ_C"/>
    <property type="match status" value="1"/>
</dbReference>
<dbReference type="GO" id="GO:0005524">
    <property type="term" value="F:ATP binding"/>
    <property type="evidence" value="ECO:0007669"/>
    <property type="project" value="UniProtKB-UniRule"/>
</dbReference>
<keyword evidence="3 4" id="KW-0342">GTP-binding</keyword>
<keyword evidence="2 4" id="KW-0067">ATP-binding</keyword>
<feature type="domain" description="RapZ-like N-terminal" evidence="5">
    <location>
        <begin position="16"/>
        <end position="167"/>
    </location>
</feature>
<dbReference type="NCBIfam" id="NF003828">
    <property type="entry name" value="PRK05416.1"/>
    <property type="match status" value="1"/>
</dbReference>
<dbReference type="PANTHER" id="PTHR30448:SF0">
    <property type="entry name" value="RNASE ADAPTER PROTEIN RAPZ"/>
    <property type="match status" value="1"/>
</dbReference>
<organism evidence="7 8">
    <name type="scientific">Erythrobacter neustonensis</name>
    <dbReference type="NCBI Taxonomy" id="1112"/>
    <lineage>
        <taxon>Bacteria</taxon>
        <taxon>Pseudomonadati</taxon>
        <taxon>Pseudomonadota</taxon>
        <taxon>Alphaproteobacteria</taxon>
        <taxon>Sphingomonadales</taxon>
        <taxon>Erythrobacteraceae</taxon>
        <taxon>Erythrobacter/Porphyrobacter group</taxon>
        <taxon>Erythrobacter</taxon>
    </lineage>
</organism>
<evidence type="ECO:0000256" key="3">
    <source>
        <dbReference type="ARBA" id="ARBA00023134"/>
    </source>
</evidence>
<evidence type="ECO:0000256" key="4">
    <source>
        <dbReference type="HAMAP-Rule" id="MF_00636"/>
    </source>
</evidence>
<dbReference type="InterPro" id="IPR053930">
    <property type="entry name" value="RapZ-like_N"/>
</dbReference>
<dbReference type="InterPro" id="IPR053931">
    <property type="entry name" value="RapZ_C"/>
</dbReference>
<feature type="domain" description="RapZ C-terminal" evidence="6">
    <location>
        <begin position="175"/>
        <end position="294"/>
    </location>
</feature>
<evidence type="ECO:0000313" key="8">
    <source>
        <dbReference type="Proteomes" id="UP000078263"/>
    </source>
</evidence>
<evidence type="ECO:0000259" key="6">
    <source>
        <dbReference type="Pfam" id="PF22740"/>
    </source>
</evidence>
<dbReference type="PANTHER" id="PTHR30448">
    <property type="entry name" value="RNASE ADAPTER PROTEIN RAPZ"/>
    <property type="match status" value="1"/>
</dbReference>
<keyword evidence="1 4" id="KW-0547">Nucleotide-binding</keyword>
<dbReference type="KEGG" id="pns:A9D12_09285"/>
<feature type="binding site" evidence="4">
    <location>
        <begin position="69"/>
        <end position="72"/>
    </location>
    <ligand>
        <name>GTP</name>
        <dbReference type="ChEBI" id="CHEBI:37565"/>
    </ligand>
</feature>
<feature type="binding site" evidence="4">
    <location>
        <begin position="21"/>
        <end position="28"/>
    </location>
    <ligand>
        <name>ATP</name>
        <dbReference type="ChEBI" id="CHEBI:30616"/>
    </ligand>
</feature>
<accession>A0A192D4Z6</accession>
<gene>
    <name evidence="7" type="ORF">A9D12_09285</name>
</gene>
<dbReference type="Proteomes" id="UP000078263">
    <property type="component" value="Chromosome"/>
</dbReference>
<dbReference type="STRING" id="1112.A9D12_09285"/>
<dbReference type="InterPro" id="IPR027417">
    <property type="entry name" value="P-loop_NTPase"/>
</dbReference>
<dbReference type="GO" id="GO:0005525">
    <property type="term" value="F:GTP binding"/>
    <property type="evidence" value="ECO:0007669"/>
    <property type="project" value="UniProtKB-UniRule"/>
</dbReference>
<dbReference type="PIRSF" id="PIRSF005052">
    <property type="entry name" value="P-loopkin"/>
    <property type="match status" value="1"/>
</dbReference>
<dbReference type="SUPFAM" id="SSF52540">
    <property type="entry name" value="P-loop containing nucleoside triphosphate hydrolases"/>
    <property type="match status" value="1"/>
</dbReference>
<evidence type="ECO:0000256" key="2">
    <source>
        <dbReference type="ARBA" id="ARBA00022840"/>
    </source>
</evidence>
<dbReference type="EMBL" id="CP016033">
    <property type="protein sequence ID" value="ANK13106.1"/>
    <property type="molecule type" value="Genomic_DNA"/>
</dbReference>
<evidence type="ECO:0000256" key="1">
    <source>
        <dbReference type="ARBA" id="ARBA00022741"/>
    </source>
</evidence>
<dbReference type="RefSeq" id="WP_068351121.1">
    <property type="nucleotide sequence ID" value="NZ_CP016033.1"/>
</dbReference>